<dbReference type="EMBL" id="CP002842">
    <property type="protein sequence ID" value="AEH39538.1"/>
    <property type="molecule type" value="Genomic_DNA"/>
</dbReference>
<sequence length="340" mass="35866">MTTNLKRVATLFMVAMLALSAVGMAFTGGVAAETTTLAGDGSDSATGFEANASDHLEYDLSSDGTDFSTDNTSTALLNITYDGEQYYETSADVDGTNSSYTFNVSHSELEKLPGDAGANTTITVNAWGEDADGNETTSMDTFNVDLEFASTYAVTNVDDDSATIEDVEASSWNTFSFGLLGDEEPNDLHTYEQTVGINGSDTTVTVYDDTENGSSVFEDAMGDDLESGDVITGAAVAADGTPILAFYEEADTDVVSDGDTYAVYNGDGSWTIHTGDAQDGNSEMDVFIESESYTAASQDFDKSDMGSIFLESADMGVMDAFSAFGTDAFTSFSFGDLLPF</sequence>
<dbReference type="HOGENOM" id="CLU_815366_0_0_2"/>
<evidence type="ECO:0000313" key="2">
    <source>
        <dbReference type="Proteomes" id="UP000006794"/>
    </source>
</evidence>
<name>F8DEU8_HALXS</name>
<keyword evidence="2" id="KW-1185">Reference proteome</keyword>
<dbReference type="GeneID" id="10795652"/>
<accession>F8DEU8</accession>
<keyword evidence="1" id="KW-0614">Plasmid</keyword>
<evidence type="ECO:0000313" key="1">
    <source>
        <dbReference type="EMBL" id="AEH39538.1"/>
    </source>
</evidence>
<dbReference type="AlphaFoldDB" id="F8DEU8"/>
<dbReference type="KEGG" id="hxa:Halxa_0299"/>
<organism evidence="1 2">
    <name type="scientific">Halopiger xanaduensis (strain DSM 18323 / JCM 14033 / SH-6)</name>
    <dbReference type="NCBI Taxonomy" id="797210"/>
    <lineage>
        <taxon>Archaea</taxon>
        <taxon>Methanobacteriati</taxon>
        <taxon>Methanobacteriota</taxon>
        <taxon>Stenosarchaea group</taxon>
        <taxon>Halobacteria</taxon>
        <taxon>Halobacteriales</taxon>
        <taxon>Natrialbaceae</taxon>
        <taxon>Halopiger</taxon>
    </lineage>
</organism>
<geneLocation type="plasmid" evidence="1 2">
    <name>pHALXA03</name>
</geneLocation>
<dbReference type="OrthoDB" id="205919at2157"/>
<proteinExistence type="predicted"/>
<dbReference type="RefSeq" id="WP_013876076.1">
    <property type="nucleotide sequence ID" value="NC_015659.1"/>
</dbReference>
<gene>
    <name evidence="1" type="ordered locus">Halxa_0299</name>
</gene>
<protein>
    <submittedName>
        <fullName evidence="1">Uncharacterized protein</fullName>
    </submittedName>
</protein>
<dbReference type="Proteomes" id="UP000006794">
    <property type="component" value="Plasmid pHALXA03"/>
</dbReference>
<reference evidence="2" key="1">
    <citation type="journal article" date="2012" name="Stand. Genomic Sci.">
        <title>Complete genome sequence of Halopiger xanaduensis type strain (SH-6(T)).</title>
        <authorList>
            <person name="Anderson I."/>
            <person name="Tindall B.J."/>
            <person name="Rohde M."/>
            <person name="Lucas S."/>
            <person name="Han J."/>
            <person name="Lapidus A."/>
            <person name="Cheng J.F."/>
            <person name="Goodwin L."/>
            <person name="Pitluck S."/>
            <person name="Peters L."/>
            <person name="Pati A."/>
            <person name="Mikhailova N."/>
            <person name="Pagani I."/>
            <person name="Teshima H."/>
            <person name="Han C."/>
            <person name="Tapia R."/>
            <person name="Land M."/>
            <person name="Woyke T."/>
            <person name="Klenk H.P."/>
            <person name="Kyrpides N."/>
            <person name="Ivanova N."/>
        </authorList>
    </citation>
    <scope>NUCLEOTIDE SEQUENCE [LARGE SCALE GENOMIC DNA]</scope>
    <source>
        <strain evidence="2">DSM 18323 / JCM 14033 / SH-6</strain>
        <plasmid evidence="2">Plasmid pHALXA03</plasmid>
    </source>
</reference>